<dbReference type="AlphaFoldDB" id="A0A8X6HYE1"/>
<reference evidence="1" key="1">
    <citation type="submission" date="2020-07" db="EMBL/GenBank/DDBJ databases">
        <title>Multicomponent nature underlies the extraordinary mechanical properties of spider dragline silk.</title>
        <authorList>
            <person name="Kono N."/>
            <person name="Nakamura H."/>
            <person name="Mori M."/>
            <person name="Yoshida Y."/>
            <person name="Ohtoshi R."/>
            <person name="Malay A.D."/>
            <person name="Moran D.A.P."/>
            <person name="Tomita M."/>
            <person name="Numata K."/>
            <person name="Arakawa K."/>
        </authorList>
    </citation>
    <scope>NUCLEOTIDE SEQUENCE</scope>
</reference>
<dbReference type="EMBL" id="BMAO01019665">
    <property type="protein sequence ID" value="GFR32013.1"/>
    <property type="molecule type" value="Genomic_DNA"/>
</dbReference>
<comment type="caution">
    <text evidence="1">The sequence shown here is derived from an EMBL/GenBank/DDBJ whole genome shotgun (WGS) entry which is preliminary data.</text>
</comment>
<evidence type="ECO:0000313" key="2">
    <source>
        <dbReference type="Proteomes" id="UP000887116"/>
    </source>
</evidence>
<organism evidence="1 2">
    <name type="scientific">Trichonephila clavata</name>
    <name type="common">Joro spider</name>
    <name type="synonym">Nephila clavata</name>
    <dbReference type="NCBI Taxonomy" id="2740835"/>
    <lineage>
        <taxon>Eukaryota</taxon>
        <taxon>Metazoa</taxon>
        <taxon>Ecdysozoa</taxon>
        <taxon>Arthropoda</taxon>
        <taxon>Chelicerata</taxon>
        <taxon>Arachnida</taxon>
        <taxon>Araneae</taxon>
        <taxon>Araneomorphae</taxon>
        <taxon>Entelegynae</taxon>
        <taxon>Araneoidea</taxon>
        <taxon>Nephilidae</taxon>
        <taxon>Trichonephila</taxon>
    </lineage>
</organism>
<gene>
    <name evidence="1" type="ORF">TNCT_401691</name>
</gene>
<proteinExistence type="predicted"/>
<evidence type="ECO:0000313" key="1">
    <source>
        <dbReference type="EMBL" id="GFR32013.1"/>
    </source>
</evidence>
<keyword evidence="2" id="KW-1185">Reference proteome</keyword>
<accession>A0A8X6HYE1</accession>
<name>A0A8X6HYE1_TRICU</name>
<protein>
    <submittedName>
        <fullName evidence="1">Uncharacterized protein</fullName>
    </submittedName>
</protein>
<sequence length="97" mass="11174">MGDFEPNLADPHQLRHTTHSAFGRQSIAQWPFPCMGEEIEADGPFGYDGHLLRPSRKSWSNAETDSHRNARWGVIKREFRAISTIRGWITLPWSAKR</sequence>
<dbReference type="Proteomes" id="UP000887116">
    <property type="component" value="Unassembled WGS sequence"/>
</dbReference>